<dbReference type="Pfam" id="PF13622">
    <property type="entry name" value="4HBT_3"/>
    <property type="match status" value="1"/>
</dbReference>
<reference evidence="5" key="1">
    <citation type="journal article" date="2021" name="Nat. Commun.">
        <title>Genetic determinants of endophytism in the Arabidopsis root mycobiome.</title>
        <authorList>
            <person name="Mesny F."/>
            <person name="Miyauchi S."/>
            <person name="Thiergart T."/>
            <person name="Pickel B."/>
            <person name="Atanasova L."/>
            <person name="Karlsson M."/>
            <person name="Huettel B."/>
            <person name="Barry K.W."/>
            <person name="Haridas S."/>
            <person name="Chen C."/>
            <person name="Bauer D."/>
            <person name="Andreopoulos W."/>
            <person name="Pangilinan J."/>
            <person name="LaButti K."/>
            <person name="Riley R."/>
            <person name="Lipzen A."/>
            <person name="Clum A."/>
            <person name="Drula E."/>
            <person name="Henrissat B."/>
            <person name="Kohler A."/>
            <person name="Grigoriev I.V."/>
            <person name="Martin F.M."/>
            <person name="Hacquard S."/>
        </authorList>
    </citation>
    <scope>NUCLEOTIDE SEQUENCE</scope>
    <source>
        <strain evidence="5">MPI-SDFR-AT-0117</strain>
    </source>
</reference>
<dbReference type="InterPro" id="IPR049450">
    <property type="entry name" value="ACOT8-like_C"/>
</dbReference>
<evidence type="ECO:0000313" key="6">
    <source>
        <dbReference type="Proteomes" id="UP000770015"/>
    </source>
</evidence>
<evidence type="ECO:0000259" key="4">
    <source>
        <dbReference type="Pfam" id="PF20789"/>
    </source>
</evidence>
<evidence type="ECO:0000256" key="1">
    <source>
        <dbReference type="ARBA" id="ARBA00006538"/>
    </source>
</evidence>
<keyword evidence="6" id="KW-1185">Reference proteome</keyword>
<proteinExistence type="inferred from homology"/>
<dbReference type="GO" id="GO:0009062">
    <property type="term" value="P:fatty acid catabolic process"/>
    <property type="evidence" value="ECO:0007669"/>
    <property type="project" value="TreeGrafter"/>
</dbReference>
<dbReference type="PANTHER" id="PTHR11066">
    <property type="entry name" value="ACYL-COA THIOESTERASE"/>
    <property type="match status" value="1"/>
</dbReference>
<dbReference type="GO" id="GO:0005782">
    <property type="term" value="C:peroxisomal matrix"/>
    <property type="evidence" value="ECO:0007669"/>
    <property type="project" value="UniProtKB-SubCell"/>
</dbReference>
<evidence type="ECO:0000256" key="2">
    <source>
        <dbReference type="ARBA" id="ARBA00022801"/>
    </source>
</evidence>
<sequence length="317" mass="34550">MTDDLAKQLAIRPVGDDEYVSEHLPIRMGNTAAIAYGGTSVGIALNAAGRSVPDTHKLYSALGHFLGPATLDQHMHCKVFRIRDTKSFATRRIEVSQEQKGKHRVVLHVVADFHVIEGGMFDYSAGPVGRYSGFETSPTFTSSAEALLSGGKITQIDMETTANMFAANTRFFENRVPPESVTAQNFSGVAKGVKTSQDHLDLTAKTSGDWYRLKSPSPESNDQLACLGFLMDGGLSFLPLAHQNLSLNDVGACSSLDFALRVHQPHIDLRDWHLRERSTSAGGHGGSFSEGRLWDRHGRLIASASQQSILRGRLESL</sequence>
<dbReference type="Pfam" id="PF20789">
    <property type="entry name" value="4HBT_3C"/>
    <property type="match status" value="1"/>
</dbReference>
<dbReference type="EMBL" id="JAGSXJ010000026">
    <property type="protein sequence ID" value="KAH6673920.1"/>
    <property type="molecule type" value="Genomic_DNA"/>
</dbReference>
<dbReference type="AlphaFoldDB" id="A0A9P8V4U6"/>
<dbReference type="PANTHER" id="PTHR11066:SF35">
    <property type="entry name" value="ACYL-COA THIOESTERASE II"/>
    <property type="match status" value="1"/>
</dbReference>
<comment type="similarity">
    <text evidence="1">Belongs to the C/M/P thioester hydrolase family.</text>
</comment>
<accession>A0A9P8V4U6</accession>
<feature type="domain" description="Acyl-CoA thioesterase-like N-terminal HotDog" evidence="3">
    <location>
        <begin position="25"/>
        <end position="114"/>
    </location>
</feature>
<dbReference type="InterPro" id="IPR029069">
    <property type="entry name" value="HotDog_dom_sf"/>
</dbReference>
<name>A0A9P8V4U6_9PEZI</name>
<evidence type="ECO:0000259" key="3">
    <source>
        <dbReference type="Pfam" id="PF13622"/>
    </source>
</evidence>
<dbReference type="GO" id="GO:0006637">
    <property type="term" value="P:acyl-CoA metabolic process"/>
    <property type="evidence" value="ECO:0007669"/>
    <property type="project" value="InterPro"/>
</dbReference>
<gene>
    <name evidence="5" type="ORF">F5X68DRAFT_174607</name>
</gene>
<dbReference type="CDD" id="cd03445">
    <property type="entry name" value="Thioesterase_II_repeat2"/>
    <property type="match status" value="1"/>
</dbReference>
<dbReference type="Gene3D" id="2.40.160.210">
    <property type="entry name" value="Acyl-CoA thioesterase, double hotdog domain"/>
    <property type="match status" value="1"/>
</dbReference>
<dbReference type="Proteomes" id="UP000770015">
    <property type="component" value="Unassembled WGS sequence"/>
</dbReference>
<dbReference type="InterPro" id="IPR003703">
    <property type="entry name" value="Acyl_CoA_thio"/>
</dbReference>
<dbReference type="CDD" id="cd03444">
    <property type="entry name" value="Thioesterase_II_repeat1"/>
    <property type="match status" value="1"/>
</dbReference>
<keyword evidence="2" id="KW-0378">Hydrolase</keyword>
<dbReference type="InterPro" id="IPR042171">
    <property type="entry name" value="Acyl-CoA_hotdog"/>
</dbReference>
<organism evidence="5 6">
    <name type="scientific">Plectosphaerella plurivora</name>
    <dbReference type="NCBI Taxonomy" id="936078"/>
    <lineage>
        <taxon>Eukaryota</taxon>
        <taxon>Fungi</taxon>
        <taxon>Dikarya</taxon>
        <taxon>Ascomycota</taxon>
        <taxon>Pezizomycotina</taxon>
        <taxon>Sordariomycetes</taxon>
        <taxon>Hypocreomycetidae</taxon>
        <taxon>Glomerellales</taxon>
        <taxon>Plectosphaerellaceae</taxon>
        <taxon>Plectosphaerella</taxon>
    </lineage>
</organism>
<dbReference type="OrthoDB" id="68328at2759"/>
<comment type="caution">
    <text evidence="5">The sequence shown here is derived from an EMBL/GenBank/DDBJ whole genome shotgun (WGS) entry which is preliminary data.</text>
</comment>
<feature type="domain" description="Acyl-CoA thioesterase-like C-terminal" evidence="4">
    <location>
        <begin position="202"/>
        <end position="309"/>
    </location>
</feature>
<protein>
    <submittedName>
        <fullName evidence="5">Thioesterase-like superfamily-domain-containing protein</fullName>
    </submittedName>
</protein>
<dbReference type="InterPro" id="IPR049449">
    <property type="entry name" value="TesB_ACOT8-like_N"/>
</dbReference>
<dbReference type="GO" id="GO:0047617">
    <property type="term" value="F:fatty acyl-CoA hydrolase activity"/>
    <property type="evidence" value="ECO:0007669"/>
    <property type="project" value="InterPro"/>
</dbReference>
<evidence type="ECO:0000313" key="5">
    <source>
        <dbReference type="EMBL" id="KAH6673920.1"/>
    </source>
</evidence>
<dbReference type="SUPFAM" id="SSF54637">
    <property type="entry name" value="Thioesterase/thiol ester dehydrase-isomerase"/>
    <property type="match status" value="2"/>
</dbReference>